<reference evidence="4" key="3">
    <citation type="submission" date="2015-06" db="UniProtKB">
        <authorList>
            <consortium name="EnsemblMetazoa"/>
        </authorList>
    </citation>
    <scope>IDENTIFICATION</scope>
</reference>
<evidence type="ECO:0000313" key="4">
    <source>
        <dbReference type="EnsemblMetazoa" id="CapteP184988"/>
    </source>
</evidence>
<reference evidence="5" key="1">
    <citation type="submission" date="2012-12" db="EMBL/GenBank/DDBJ databases">
        <authorList>
            <person name="Hellsten U."/>
            <person name="Grimwood J."/>
            <person name="Chapman J.A."/>
            <person name="Shapiro H."/>
            <person name="Aerts A."/>
            <person name="Otillar R.P."/>
            <person name="Terry A.Y."/>
            <person name="Boore J.L."/>
            <person name="Simakov O."/>
            <person name="Marletaz F."/>
            <person name="Cho S.-J."/>
            <person name="Edsinger-Gonzales E."/>
            <person name="Havlak P."/>
            <person name="Kuo D.-H."/>
            <person name="Larsson T."/>
            <person name="Lv J."/>
            <person name="Arendt D."/>
            <person name="Savage R."/>
            <person name="Osoegawa K."/>
            <person name="de Jong P."/>
            <person name="Lindberg D.R."/>
            <person name="Seaver E.C."/>
            <person name="Weisblat D.A."/>
            <person name="Putnam N.H."/>
            <person name="Grigoriev I.V."/>
            <person name="Rokhsar D.S."/>
        </authorList>
    </citation>
    <scope>NUCLEOTIDE SEQUENCE</scope>
    <source>
        <strain evidence="5">I ESC-2004</strain>
    </source>
</reference>
<dbReference type="Proteomes" id="UP000014760">
    <property type="component" value="Unassembled WGS sequence"/>
</dbReference>
<name>R7TAN8_CAPTE</name>
<evidence type="ECO:0000256" key="2">
    <source>
        <dbReference type="SAM" id="Phobius"/>
    </source>
</evidence>
<protein>
    <submittedName>
        <fullName evidence="3 4">Uncharacterized protein</fullName>
    </submittedName>
</protein>
<accession>R7TAN8</accession>
<evidence type="ECO:0000313" key="3">
    <source>
        <dbReference type="EMBL" id="ELT88547.1"/>
    </source>
</evidence>
<feature type="region of interest" description="Disordered" evidence="1">
    <location>
        <begin position="24"/>
        <end position="71"/>
    </location>
</feature>
<keyword evidence="2" id="KW-0472">Membrane</keyword>
<dbReference type="EMBL" id="KB311801">
    <property type="protein sequence ID" value="ELT88547.1"/>
    <property type="molecule type" value="Genomic_DNA"/>
</dbReference>
<keyword evidence="2" id="KW-1133">Transmembrane helix</keyword>
<dbReference type="EnsemblMetazoa" id="CapteT184988">
    <property type="protein sequence ID" value="CapteP184988"/>
    <property type="gene ID" value="CapteG184988"/>
</dbReference>
<feature type="transmembrane region" description="Helical" evidence="2">
    <location>
        <begin position="150"/>
        <end position="173"/>
    </location>
</feature>
<keyword evidence="5" id="KW-1185">Reference proteome</keyword>
<reference evidence="3 5" key="2">
    <citation type="journal article" date="2013" name="Nature">
        <title>Insights into bilaterian evolution from three spiralian genomes.</title>
        <authorList>
            <person name="Simakov O."/>
            <person name="Marletaz F."/>
            <person name="Cho S.J."/>
            <person name="Edsinger-Gonzales E."/>
            <person name="Havlak P."/>
            <person name="Hellsten U."/>
            <person name="Kuo D.H."/>
            <person name="Larsson T."/>
            <person name="Lv J."/>
            <person name="Arendt D."/>
            <person name="Savage R."/>
            <person name="Osoegawa K."/>
            <person name="de Jong P."/>
            <person name="Grimwood J."/>
            <person name="Chapman J.A."/>
            <person name="Shapiro H."/>
            <person name="Aerts A."/>
            <person name="Otillar R.P."/>
            <person name="Terry A.Y."/>
            <person name="Boore J.L."/>
            <person name="Grigoriev I.V."/>
            <person name="Lindberg D.R."/>
            <person name="Seaver E.C."/>
            <person name="Weisblat D.A."/>
            <person name="Putnam N.H."/>
            <person name="Rokhsar D.S."/>
        </authorList>
    </citation>
    <scope>NUCLEOTIDE SEQUENCE</scope>
    <source>
        <strain evidence="3 5">I ESC-2004</strain>
    </source>
</reference>
<evidence type="ECO:0000313" key="5">
    <source>
        <dbReference type="Proteomes" id="UP000014760"/>
    </source>
</evidence>
<gene>
    <name evidence="3" type="ORF">CAPTEDRAFT_184988</name>
</gene>
<dbReference type="HOGENOM" id="CLU_1284388_0_0_1"/>
<dbReference type="EMBL" id="AMQN01003431">
    <property type="status" value="NOT_ANNOTATED_CDS"/>
    <property type="molecule type" value="Genomic_DNA"/>
</dbReference>
<dbReference type="AlphaFoldDB" id="R7TAN8"/>
<keyword evidence="2" id="KW-0812">Transmembrane</keyword>
<feature type="compositionally biased region" description="Low complexity" evidence="1">
    <location>
        <begin position="39"/>
        <end position="69"/>
    </location>
</feature>
<evidence type="ECO:0000256" key="1">
    <source>
        <dbReference type="SAM" id="MobiDB-lite"/>
    </source>
</evidence>
<proteinExistence type="predicted"/>
<sequence length="215" mass="22766">MERYYDKKAIGAFRGSTQDYINPAFESDASSERAGRNGLTPSTSRVSLSVSSNPDGSSRRPSPSGGRKSSMAEVAMALTPSGSVHGSTSDVRQATISASSFLAHLRRTQHQYKYVHPFGNSTSILEELLCEDDDEALTRGKAMGSSPAKLVLWIVFCGFMVGVAGAIILGAGFPDIVPPNLSCHVVTETFGGDDSTVTVTENLLTETSRTTTPPG</sequence>
<organism evidence="3">
    <name type="scientific">Capitella teleta</name>
    <name type="common">Polychaete worm</name>
    <dbReference type="NCBI Taxonomy" id="283909"/>
    <lineage>
        <taxon>Eukaryota</taxon>
        <taxon>Metazoa</taxon>
        <taxon>Spiralia</taxon>
        <taxon>Lophotrochozoa</taxon>
        <taxon>Annelida</taxon>
        <taxon>Polychaeta</taxon>
        <taxon>Sedentaria</taxon>
        <taxon>Scolecida</taxon>
        <taxon>Capitellidae</taxon>
        <taxon>Capitella</taxon>
    </lineage>
</organism>